<proteinExistence type="predicted"/>
<feature type="transmembrane region" description="Helical" evidence="2">
    <location>
        <begin position="272"/>
        <end position="292"/>
    </location>
</feature>
<feature type="region of interest" description="Disordered" evidence="1">
    <location>
        <begin position="313"/>
        <end position="334"/>
    </location>
</feature>
<evidence type="ECO:0000256" key="1">
    <source>
        <dbReference type="SAM" id="MobiDB-lite"/>
    </source>
</evidence>
<keyword evidence="2" id="KW-0812">Transmembrane</keyword>
<sequence length="516" mass="52357">MAHRSWGRPLPVAFAVALLTGSAQLGVGYGLGLLRLPPRLTGLTTDQWATQLTWAAWVALVATVTGALVGGRRATGAGPDRVDDPTGADPDRPAPTGRTDRGRRVARQLLGCAMAAVGALVVLPFAAFPARAVSVGALGPVAAVGLAVGVAVAFGMLVAVAALHFRPVRRNVLLLTAVLWVLAVAAVVPALGPTDPLPQVRLGAPGPGLAWLPDPLVVPILALLAGILVGLLARREGDRSLWAGGAGAVGPAMYAVSQLVAGVGAGHQPTPYWPVLVAVGSGALGSALAVLWRWPLVTRPTRSAAIEPTDILAPLPRSASGPEVPGPGYDGEVTDVETVGEPALEQPVVPAPALEQPVVPAPAPVPAAAPAPAPEPAPAPTPEPAPGLEAERAAGTDGKTAGAVGTEAETAGGTTAETETAEGVTAGAGTAADAEPAGPPSDGRPRSGRWRRGLFRRDRAEPGPAAPDDVPPSATPDDEYVDWVSRLSRPVPDPAPRRDEHIPRRTLRSPGRHHAD</sequence>
<evidence type="ECO:0000313" key="4">
    <source>
        <dbReference type="Proteomes" id="UP000823521"/>
    </source>
</evidence>
<dbReference type="EMBL" id="WVUH01000005">
    <property type="protein sequence ID" value="MBO4204720.1"/>
    <property type="molecule type" value="Genomic_DNA"/>
</dbReference>
<keyword evidence="2" id="KW-0472">Membrane</keyword>
<feature type="transmembrane region" description="Helical" evidence="2">
    <location>
        <begin position="109"/>
        <end position="130"/>
    </location>
</feature>
<feature type="transmembrane region" description="Helical" evidence="2">
    <location>
        <begin position="142"/>
        <end position="165"/>
    </location>
</feature>
<feature type="region of interest" description="Disordered" evidence="1">
    <location>
        <begin position="360"/>
        <end position="516"/>
    </location>
</feature>
<feature type="transmembrane region" description="Helical" evidence="2">
    <location>
        <begin position="52"/>
        <end position="71"/>
    </location>
</feature>
<feature type="compositionally biased region" description="Pro residues" evidence="1">
    <location>
        <begin position="360"/>
        <end position="385"/>
    </location>
</feature>
<dbReference type="Proteomes" id="UP000823521">
    <property type="component" value="Unassembled WGS sequence"/>
</dbReference>
<feature type="transmembrane region" description="Helical" evidence="2">
    <location>
        <begin position="240"/>
        <end position="260"/>
    </location>
</feature>
<comment type="caution">
    <text evidence="3">The sequence shown here is derived from an EMBL/GenBank/DDBJ whole genome shotgun (WGS) entry which is preliminary data.</text>
</comment>
<gene>
    <name evidence="3" type="ORF">GSF22_01660</name>
</gene>
<reference evidence="3 4" key="1">
    <citation type="submission" date="2019-12" db="EMBL/GenBank/DDBJ databases">
        <title>Whole genome sequencing of endophytic Actinobacterium Micromonospora sp. MPMI6T.</title>
        <authorList>
            <person name="Evv R."/>
            <person name="Podile A.R."/>
        </authorList>
    </citation>
    <scope>NUCLEOTIDE SEQUENCE [LARGE SCALE GENOMIC DNA]</scope>
    <source>
        <strain evidence="3 4">MPMI6</strain>
    </source>
</reference>
<evidence type="ECO:0000256" key="2">
    <source>
        <dbReference type="SAM" id="Phobius"/>
    </source>
</evidence>
<keyword evidence="2" id="KW-1133">Transmembrane helix</keyword>
<protein>
    <submittedName>
        <fullName evidence="3">Uncharacterized protein</fullName>
    </submittedName>
</protein>
<feature type="region of interest" description="Disordered" evidence="1">
    <location>
        <begin position="74"/>
        <end position="101"/>
    </location>
</feature>
<accession>A0ABS3VJM0</accession>
<feature type="transmembrane region" description="Helical" evidence="2">
    <location>
        <begin position="211"/>
        <end position="233"/>
    </location>
</feature>
<feature type="transmembrane region" description="Helical" evidence="2">
    <location>
        <begin position="172"/>
        <end position="191"/>
    </location>
</feature>
<name>A0ABS3VJM0_MICEH</name>
<dbReference type="RefSeq" id="WP_244365786.1">
    <property type="nucleotide sequence ID" value="NZ_WVUH01000005.1"/>
</dbReference>
<feature type="compositionally biased region" description="Basic and acidic residues" evidence="1">
    <location>
        <begin position="80"/>
        <end position="101"/>
    </location>
</feature>
<evidence type="ECO:0000313" key="3">
    <source>
        <dbReference type="EMBL" id="MBO4204720.1"/>
    </source>
</evidence>
<keyword evidence="4" id="KW-1185">Reference proteome</keyword>
<organism evidence="3 4">
    <name type="scientific">Micromonospora echinofusca</name>
    <dbReference type="NCBI Taxonomy" id="47858"/>
    <lineage>
        <taxon>Bacteria</taxon>
        <taxon>Bacillati</taxon>
        <taxon>Actinomycetota</taxon>
        <taxon>Actinomycetes</taxon>
        <taxon>Micromonosporales</taxon>
        <taxon>Micromonosporaceae</taxon>
        <taxon>Micromonospora</taxon>
    </lineage>
</organism>
<feature type="compositionally biased region" description="Low complexity" evidence="1">
    <location>
        <begin position="398"/>
        <end position="436"/>
    </location>
</feature>
<feature type="compositionally biased region" description="Basic residues" evidence="1">
    <location>
        <begin position="504"/>
        <end position="516"/>
    </location>
</feature>